<dbReference type="PROSITE" id="PS51257">
    <property type="entry name" value="PROKAR_LIPOPROTEIN"/>
    <property type="match status" value="1"/>
</dbReference>
<dbReference type="InterPro" id="IPR036188">
    <property type="entry name" value="FAD/NAD-bd_sf"/>
</dbReference>
<dbReference type="PANTHER" id="PTHR42887">
    <property type="entry name" value="OS12G0638800 PROTEIN"/>
    <property type="match status" value="1"/>
</dbReference>
<dbReference type="PRINTS" id="PR00368">
    <property type="entry name" value="FADPNR"/>
</dbReference>
<feature type="region of interest" description="Disordered" evidence="4">
    <location>
        <begin position="330"/>
        <end position="356"/>
    </location>
</feature>
<dbReference type="Gene3D" id="1.10.8.260">
    <property type="entry name" value="HI0933 insert domain-like"/>
    <property type="match status" value="1"/>
</dbReference>
<evidence type="ECO:0000259" key="5">
    <source>
        <dbReference type="Pfam" id="PF03486"/>
    </source>
</evidence>
<dbReference type="Pfam" id="PF22780">
    <property type="entry name" value="HI0933_like_1st"/>
    <property type="match status" value="1"/>
</dbReference>
<dbReference type="InterPro" id="IPR004792">
    <property type="entry name" value="BaiN-like"/>
</dbReference>
<keyword evidence="3" id="KW-0274">FAD</keyword>
<dbReference type="Pfam" id="PF03486">
    <property type="entry name" value="HI0933_like"/>
    <property type="match status" value="1"/>
</dbReference>
<feature type="compositionally biased region" description="Basic and acidic residues" evidence="4">
    <location>
        <begin position="342"/>
        <end position="356"/>
    </location>
</feature>
<dbReference type="InterPro" id="IPR023166">
    <property type="entry name" value="BaiN-like_dom_sf"/>
</dbReference>
<evidence type="ECO:0000313" key="8">
    <source>
        <dbReference type="Proteomes" id="UP000636394"/>
    </source>
</evidence>
<feature type="domain" description="RsdA/BaiN/AoA(So)-like insert" evidence="6">
    <location>
        <begin position="381"/>
        <end position="504"/>
    </location>
</feature>
<evidence type="ECO:0000256" key="3">
    <source>
        <dbReference type="ARBA" id="ARBA00022827"/>
    </source>
</evidence>
<comment type="cofactor">
    <cofactor evidence="1">
        <name>FAD</name>
        <dbReference type="ChEBI" id="CHEBI:57692"/>
    </cofactor>
</comment>
<accession>A0ABX0IEQ2</accession>
<dbReference type="Gene3D" id="3.50.50.60">
    <property type="entry name" value="FAD/NAD(P)-binding domain"/>
    <property type="match status" value="2"/>
</dbReference>
<protein>
    <submittedName>
        <fullName evidence="7">Aminoacetone oxidase family FAD-binding enzyme</fullName>
    </submittedName>
</protein>
<sequence length="577" mass="60345">MGRPLRGMVVPRATRCRQPAAPPTSACGCAAFAGLDVVGWSKRTKTEGKREAMKRVVIVGGGASGLMAAIGAARTAQEAGQACEVVVLEQAERVGKSILATGNGRCNVSNARPAAALYRGSGYVGGVYAELAGRARNRRGPFSQVKASLHEDPVHALFASLGLVLCEEAEGRLYPATFKATTVLDVLRAALDAAGAVVRTDAAAVAVERADGGASSAASASRERSAAALERTAATPARGLHAEAVAAAGAAARRPWRVRLADGSVVGADAVVVAVGGKGVGALELPLVADAAPPVPVLGPLAVRQAGRTKSLDNNRVRCRAWLFEPAREEGSRHASGPKSGKSPDKRTLEPCEREARQAAREQLSREAGVVCTAPALRDEAQRVKACEAGEVLFRRYGVSGIAIFNLSRLARPGDELVLDLLPHVRACDCDSFLFRRRKLLAAQFGTVTYVDLLRGMLLDPVAREVARTAQVRLDDVVRKDRLADVGRTLKRWSFEVTGIGDVRQCQLTRGGVPTSAMDARLGGVRGMDGLYVTGEALDVDGPCGGYNLHWAWASGLLAGMDAASSVLSVQADGGEA</sequence>
<dbReference type="Gene3D" id="2.40.30.10">
    <property type="entry name" value="Translation factors"/>
    <property type="match status" value="1"/>
</dbReference>
<evidence type="ECO:0000256" key="4">
    <source>
        <dbReference type="SAM" id="MobiDB-lite"/>
    </source>
</evidence>
<evidence type="ECO:0000256" key="2">
    <source>
        <dbReference type="ARBA" id="ARBA00022630"/>
    </source>
</evidence>
<dbReference type="SUPFAM" id="SSF51905">
    <property type="entry name" value="FAD/NAD(P)-binding domain"/>
    <property type="match status" value="1"/>
</dbReference>
<evidence type="ECO:0000259" key="6">
    <source>
        <dbReference type="Pfam" id="PF22780"/>
    </source>
</evidence>
<keyword evidence="8" id="KW-1185">Reference proteome</keyword>
<keyword evidence="2" id="KW-0285">Flavoprotein</keyword>
<dbReference type="InterPro" id="IPR055178">
    <property type="entry name" value="RsdA/BaiN/AoA(So)-like_dom"/>
</dbReference>
<name>A0ABX0IEQ2_9ACTN</name>
<dbReference type="EMBL" id="WPCR01000001">
    <property type="protein sequence ID" value="NHM13264.1"/>
    <property type="molecule type" value="Genomic_DNA"/>
</dbReference>
<comment type="caution">
    <text evidence="7">The sequence shown here is derived from an EMBL/GenBank/DDBJ whole genome shotgun (WGS) entry which is preliminary data.</text>
</comment>
<feature type="domain" description="RsdA/BaiN/AoA(So)-like Rossmann fold-like" evidence="5">
    <location>
        <begin position="55"/>
        <end position="561"/>
    </location>
</feature>
<organism evidence="7 8">
    <name type="scientific">Xiamenia xianingshaonis</name>
    <dbReference type="NCBI Taxonomy" id="2682776"/>
    <lineage>
        <taxon>Bacteria</taxon>
        <taxon>Bacillati</taxon>
        <taxon>Actinomycetota</taxon>
        <taxon>Coriobacteriia</taxon>
        <taxon>Eggerthellales</taxon>
        <taxon>Eggerthellaceae</taxon>
        <taxon>Xiamenia</taxon>
    </lineage>
</organism>
<dbReference type="InterPro" id="IPR057661">
    <property type="entry name" value="RsdA/BaiN/AoA(So)_Rossmann"/>
</dbReference>
<proteinExistence type="predicted"/>
<dbReference type="Proteomes" id="UP000636394">
    <property type="component" value="Unassembled WGS sequence"/>
</dbReference>
<dbReference type="PANTHER" id="PTHR42887:SF2">
    <property type="entry name" value="OS12G0638800 PROTEIN"/>
    <property type="match status" value="1"/>
</dbReference>
<reference evidence="7 8" key="1">
    <citation type="submission" date="2019-11" db="EMBL/GenBank/DDBJ databases">
        <title>Eggerthellaceae novel genus isolated from the rectal contents of marmort.</title>
        <authorList>
            <person name="Zhang G."/>
        </authorList>
    </citation>
    <scope>NUCLEOTIDE SEQUENCE [LARGE SCALE GENOMIC DNA]</scope>
    <source>
        <strain evidence="8">zg-886</strain>
    </source>
</reference>
<evidence type="ECO:0000313" key="7">
    <source>
        <dbReference type="EMBL" id="NHM13264.1"/>
    </source>
</evidence>
<gene>
    <name evidence="7" type="ORF">GMI68_00495</name>
</gene>
<dbReference type="SUPFAM" id="SSF160996">
    <property type="entry name" value="HI0933 insert domain-like"/>
    <property type="match status" value="1"/>
</dbReference>
<evidence type="ECO:0000256" key="1">
    <source>
        <dbReference type="ARBA" id="ARBA00001974"/>
    </source>
</evidence>